<dbReference type="PANTHER" id="PTHR43135:SF3">
    <property type="entry name" value="ALPHA-D-RIBOSE 1-METHYLPHOSPHONATE 5-TRIPHOSPHATE DIPHOSPHATASE"/>
    <property type="match status" value="1"/>
</dbReference>
<dbReference type="InterPro" id="IPR032466">
    <property type="entry name" value="Metal_Hydrolase"/>
</dbReference>
<evidence type="ECO:0000313" key="3">
    <source>
        <dbReference type="Proteomes" id="UP000318509"/>
    </source>
</evidence>
<evidence type="ECO:0000313" key="2">
    <source>
        <dbReference type="EMBL" id="TMI86978.1"/>
    </source>
</evidence>
<dbReference type="InterPro" id="IPR057744">
    <property type="entry name" value="OTAase-like"/>
</dbReference>
<organism evidence="2 3">
    <name type="scientific">Candidatus Segetimicrobium genomatis</name>
    <dbReference type="NCBI Taxonomy" id="2569760"/>
    <lineage>
        <taxon>Bacteria</taxon>
        <taxon>Bacillati</taxon>
        <taxon>Candidatus Sysuimicrobiota</taxon>
        <taxon>Candidatus Sysuimicrobiia</taxon>
        <taxon>Candidatus Sysuimicrobiales</taxon>
        <taxon>Candidatus Segetimicrobiaceae</taxon>
        <taxon>Candidatus Segetimicrobium</taxon>
    </lineage>
</organism>
<feature type="domain" description="Amidohydrolase-related" evidence="1">
    <location>
        <begin position="62"/>
        <end position="410"/>
    </location>
</feature>
<dbReference type="Gene3D" id="3.20.20.140">
    <property type="entry name" value="Metal-dependent hydrolases"/>
    <property type="match status" value="1"/>
</dbReference>
<dbReference type="PANTHER" id="PTHR43135">
    <property type="entry name" value="ALPHA-D-RIBOSE 1-METHYLPHOSPHONATE 5-TRIPHOSPHATE DIPHOSPHATASE"/>
    <property type="match status" value="1"/>
</dbReference>
<reference evidence="2 3" key="1">
    <citation type="journal article" date="2019" name="Nat. Microbiol.">
        <title>Mediterranean grassland soil C-N compound turnover is dependent on rainfall and depth, and is mediated by genomically divergent microorganisms.</title>
        <authorList>
            <person name="Diamond S."/>
            <person name="Andeer P.F."/>
            <person name="Li Z."/>
            <person name="Crits-Christoph A."/>
            <person name="Burstein D."/>
            <person name="Anantharaman K."/>
            <person name="Lane K.R."/>
            <person name="Thomas B.C."/>
            <person name="Pan C."/>
            <person name="Northen T.R."/>
            <person name="Banfield J.F."/>
        </authorList>
    </citation>
    <scope>NUCLEOTIDE SEQUENCE [LARGE SCALE GENOMIC DNA]</scope>
    <source>
        <strain evidence="2">NP_3</strain>
    </source>
</reference>
<dbReference type="SUPFAM" id="SSF51338">
    <property type="entry name" value="Composite domain of metallo-dependent hydrolases"/>
    <property type="match status" value="1"/>
</dbReference>
<sequence>MGDMGQGTLVIRGGQVIDCTGRDPIPNGSVVLEDGHIAAVGPSQDVRAPRSADIFDADGMSVLPGLIDAHVHITMTGGADLVSMVTSRSFGRVAYDTVAHLRDTVRAGVTSIRTMGDVGFLDIAARDAIRRGQFIGPRIVACGKGLTSTGGHAVLMPPWIKTEYGDSWEIVNDTGGARAAVRRQVEAGADHIKVFQTGGVIDPGGRIDAEEFTVEELSAIVETARACKRPVACHAHNKAGILHAIEAGVRSIEHGMYFDDECAARAKARDVFFVPTLIVMDNILRLGPQHGVPEFYLQNISSRTPQHHGNVRSAFEAGVRIVTGTDAGSVLTGHGAPGYEVAMLVKAGLPPMAALLAATANAAALLGIDREVGTLEAGKCADVIVVRGDALADPTVVAGPDRMAAVFVGGASLGQAQAAA</sequence>
<dbReference type="SUPFAM" id="SSF51556">
    <property type="entry name" value="Metallo-dependent hydrolases"/>
    <property type="match status" value="1"/>
</dbReference>
<dbReference type="InterPro" id="IPR051781">
    <property type="entry name" value="Metallo-dep_Hydrolase"/>
</dbReference>
<proteinExistence type="predicted"/>
<dbReference type="AlphaFoldDB" id="A0A537JTX0"/>
<evidence type="ECO:0000259" key="1">
    <source>
        <dbReference type="Pfam" id="PF01979"/>
    </source>
</evidence>
<dbReference type="EMBL" id="VBAK01000170">
    <property type="protein sequence ID" value="TMI86978.1"/>
    <property type="molecule type" value="Genomic_DNA"/>
</dbReference>
<dbReference type="Proteomes" id="UP000318509">
    <property type="component" value="Unassembled WGS sequence"/>
</dbReference>
<dbReference type="Gene3D" id="2.30.40.10">
    <property type="entry name" value="Urease, subunit C, domain 1"/>
    <property type="match status" value="1"/>
</dbReference>
<dbReference type="GO" id="GO:0016810">
    <property type="term" value="F:hydrolase activity, acting on carbon-nitrogen (but not peptide) bonds"/>
    <property type="evidence" value="ECO:0007669"/>
    <property type="project" value="InterPro"/>
</dbReference>
<dbReference type="Pfam" id="PF01979">
    <property type="entry name" value="Amidohydro_1"/>
    <property type="match status" value="1"/>
</dbReference>
<comment type="caution">
    <text evidence="2">The sequence shown here is derived from an EMBL/GenBank/DDBJ whole genome shotgun (WGS) entry which is preliminary data.</text>
</comment>
<accession>A0A537JTX0</accession>
<protein>
    <submittedName>
        <fullName evidence="2">Amidohydrolase family protein</fullName>
    </submittedName>
</protein>
<name>A0A537JTX0_9BACT</name>
<dbReference type="InterPro" id="IPR006680">
    <property type="entry name" value="Amidohydro-rel"/>
</dbReference>
<dbReference type="InterPro" id="IPR011059">
    <property type="entry name" value="Metal-dep_hydrolase_composite"/>
</dbReference>
<gene>
    <name evidence="2" type="ORF">E6H00_17070</name>
</gene>
<keyword evidence="2" id="KW-0378">Hydrolase</keyword>
<dbReference type="CDD" id="cd01299">
    <property type="entry name" value="Met_dep_hydrolase_A"/>
    <property type="match status" value="1"/>
</dbReference>